<dbReference type="Proteomes" id="UP000655225">
    <property type="component" value="Unassembled WGS sequence"/>
</dbReference>
<proteinExistence type="predicted"/>
<dbReference type="PANTHER" id="PTHR16166">
    <property type="entry name" value="VACUOLAR PROTEIN SORTING-ASSOCIATED PROTEIN VPS13"/>
    <property type="match status" value="1"/>
</dbReference>
<comment type="caution">
    <text evidence="1">The sequence shown here is derived from an EMBL/GenBank/DDBJ whole genome shotgun (WGS) entry which is preliminary data.</text>
</comment>
<accession>A0A834ZRY4</accession>
<sequence length="242" mass="27486">MSFIRISLINSYAQDIKIDVLQSVDQQKLYFQISSLQIDNQLQSGALSCPDSTLPIVYENHNNNPSLPSVVPIGAPWQQVFLLARRQKKIYVEVFDLAPIKLTLSFSGCLEMEVIPDHNLLFISAALLFSVGTLPFGWILQFWTEVAQMVVPCTYELVVRDENPCTKELQRFVSNVVTVGGSRQIVSEPPYLGHRWGRTYFGAHLGSSVVSTIGLRWKYLRAIYIFINFSFFPSHLYTSPFN</sequence>
<dbReference type="OrthoDB" id="428159at2759"/>
<dbReference type="PANTHER" id="PTHR16166:SF143">
    <property type="entry name" value="PROTEIN SORTING-ASSOCIATED PROTEIN, PUTATIVE (DUF1162)-RELATED"/>
    <property type="match status" value="1"/>
</dbReference>
<name>A0A834ZRY4_TETSI</name>
<organism evidence="1 2">
    <name type="scientific">Tetracentron sinense</name>
    <name type="common">Spur-leaf</name>
    <dbReference type="NCBI Taxonomy" id="13715"/>
    <lineage>
        <taxon>Eukaryota</taxon>
        <taxon>Viridiplantae</taxon>
        <taxon>Streptophyta</taxon>
        <taxon>Embryophyta</taxon>
        <taxon>Tracheophyta</taxon>
        <taxon>Spermatophyta</taxon>
        <taxon>Magnoliopsida</taxon>
        <taxon>Trochodendrales</taxon>
        <taxon>Trochodendraceae</taxon>
        <taxon>Tetracentron</taxon>
    </lineage>
</organism>
<gene>
    <name evidence="1" type="ORF">HHK36_000657</name>
</gene>
<dbReference type="InterPro" id="IPR026847">
    <property type="entry name" value="VPS13"/>
</dbReference>
<dbReference type="EMBL" id="JABCRI010000001">
    <property type="protein sequence ID" value="KAF8412689.1"/>
    <property type="molecule type" value="Genomic_DNA"/>
</dbReference>
<protein>
    <submittedName>
        <fullName evidence="1">Uncharacterized protein</fullName>
    </submittedName>
</protein>
<dbReference type="AlphaFoldDB" id="A0A834ZRY4"/>
<keyword evidence="2" id="KW-1185">Reference proteome</keyword>
<evidence type="ECO:0000313" key="2">
    <source>
        <dbReference type="Proteomes" id="UP000655225"/>
    </source>
</evidence>
<reference evidence="1 2" key="1">
    <citation type="submission" date="2020-04" db="EMBL/GenBank/DDBJ databases">
        <title>Plant Genome Project.</title>
        <authorList>
            <person name="Zhang R.-G."/>
        </authorList>
    </citation>
    <scope>NUCLEOTIDE SEQUENCE [LARGE SCALE GENOMIC DNA]</scope>
    <source>
        <strain evidence="1">YNK0</strain>
        <tissue evidence="1">Leaf</tissue>
    </source>
</reference>
<dbReference type="GO" id="GO:0006623">
    <property type="term" value="P:protein targeting to vacuole"/>
    <property type="evidence" value="ECO:0007669"/>
    <property type="project" value="TreeGrafter"/>
</dbReference>
<dbReference type="GO" id="GO:0045053">
    <property type="term" value="P:protein retention in Golgi apparatus"/>
    <property type="evidence" value="ECO:0007669"/>
    <property type="project" value="TreeGrafter"/>
</dbReference>
<evidence type="ECO:0000313" key="1">
    <source>
        <dbReference type="EMBL" id="KAF8412689.1"/>
    </source>
</evidence>